<accession>A0A2P5DRI6</accession>
<sequence length="60" mass="6192">CPSISLLSVTETSSKDPTLARSASLNPPLLPPSTAHPNHSDTVLDSPSRGAQSLPPNSED</sequence>
<comment type="caution">
    <text evidence="2">The sequence shown here is derived from an EMBL/GenBank/DDBJ whole genome shotgun (WGS) entry which is preliminary data.</text>
</comment>
<dbReference type="AlphaFoldDB" id="A0A2P5DRI6"/>
<dbReference type="EMBL" id="JXTB01000021">
    <property type="protein sequence ID" value="PON75906.1"/>
    <property type="molecule type" value="Genomic_DNA"/>
</dbReference>
<feature type="compositionally biased region" description="Polar residues" evidence="1">
    <location>
        <begin position="36"/>
        <end position="60"/>
    </location>
</feature>
<keyword evidence="3" id="KW-1185">Reference proteome</keyword>
<feature type="non-terminal residue" evidence="2">
    <location>
        <position position="1"/>
    </location>
</feature>
<evidence type="ECO:0000256" key="1">
    <source>
        <dbReference type="SAM" id="MobiDB-lite"/>
    </source>
</evidence>
<feature type="compositionally biased region" description="Low complexity" evidence="1">
    <location>
        <begin position="19"/>
        <end position="35"/>
    </location>
</feature>
<gene>
    <name evidence="2" type="ORF">PanWU01x14_038570</name>
</gene>
<dbReference type="Proteomes" id="UP000237105">
    <property type="component" value="Unassembled WGS sequence"/>
</dbReference>
<name>A0A2P5DRI6_PARAD</name>
<proteinExistence type="predicted"/>
<evidence type="ECO:0000313" key="2">
    <source>
        <dbReference type="EMBL" id="PON75906.1"/>
    </source>
</evidence>
<evidence type="ECO:0000313" key="3">
    <source>
        <dbReference type="Proteomes" id="UP000237105"/>
    </source>
</evidence>
<protein>
    <submittedName>
        <fullName evidence="2">Uncharacterized protein</fullName>
    </submittedName>
</protein>
<reference evidence="3" key="1">
    <citation type="submission" date="2016-06" db="EMBL/GenBank/DDBJ databases">
        <title>Parallel loss of symbiosis genes in relatives of nitrogen-fixing non-legume Parasponia.</title>
        <authorList>
            <person name="Van Velzen R."/>
            <person name="Holmer R."/>
            <person name="Bu F."/>
            <person name="Rutten L."/>
            <person name="Van Zeijl A."/>
            <person name="Liu W."/>
            <person name="Santuari L."/>
            <person name="Cao Q."/>
            <person name="Sharma T."/>
            <person name="Shen D."/>
            <person name="Roswanjaya Y."/>
            <person name="Wardhani T."/>
            <person name="Kalhor M.S."/>
            <person name="Jansen J."/>
            <person name="Van den Hoogen J."/>
            <person name="Gungor B."/>
            <person name="Hartog M."/>
            <person name="Hontelez J."/>
            <person name="Verver J."/>
            <person name="Yang W.-C."/>
            <person name="Schijlen E."/>
            <person name="Repin R."/>
            <person name="Schilthuizen M."/>
            <person name="Schranz E."/>
            <person name="Heidstra R."/>
            <person name="Miyata K."/>
            <person name="Fedorova E."/>
            <person name="Kohlen W."/>
            <person name="Bisseling T."/>
            <person name="Smit S."/>
            <person name="Geurts R."/>
        </authorList>
    </citation>
    <scope>NUCLEOTIDE SEQUENCE [LARGE SCALE GENOMIC DNA]</scope>
    <source>
        <strain evidence="3">cv. WU1-14</strain>
    </source>
</reference>
<feature type="region of interest" description="Disordered" evidence="1">
    <location>
        <begin position="1"/>
        <end position="60"/>
    </location>
</feature>
<feature type="compositionally biased region" description="Polar residues" evidence="1">
    <location>
        <begin position="1"/>
        <end position="16"/>
    </location>
</feature>
<organism evidence="2 3">
    <name type="scientific">Parasponia andersonii</name>
    <name type="common">Sponia andersonii</name>
    <dbReference type="NCBI Taxonomy" id="3476"/>
    <lineage>
        <taxon>Eukaryota</taxon>
        <taxon>Viridiplantae</taxon>
        <taxon>Streptophyta</taxon>
        <taxon>Embryophyta</taxon>
        <taxon>Tracheophyta</taxon>
        <taxon>Spermatophyta</taxon>
        <taxon>Magnoliopsida</taxon>
        <taxon>eudicotyledons</taxon>
        <taxon>Gunneridae</taxon>
        <taxon>Pentapetalae</taxon>
        <taxon>rosids</taxon>
        <taxon>fabids</taxon>
        <taxon>Rosales</taxon>
        <taxon>Cannabaceae</taxon>
        <taxon>Parasponia</taxon>
    </lineage>
</organism>